<dbReference type="Pfam" id="PF05920">
    <property type="entry name" value="Homeobox_KN"/>
    <property type="match status" value="1"/>
</dbReference>
<protein>
    <recommendedName>
        <fullName evidence="6">Homeobox domain-containing protein</fullName>
    </recommendedName>
</protein>
<dbReference type="InterPro" id="IPR013087">
    <property type="entry name" value="Znf_C2H2_type"/>
</dbReference>
<keyword evidence="2 4" id="KW-0371">Homeobox</keyword>
<evidence type="ECO:0000259" key="6">
    <source>
        <dbReference type="PROSITE" id="PS50071"/>
    </source>
</evidence>
<dbReference type="GO" id="GO:0003677">
    <property type="term" value="F:DNA binding"/>
    <property type="evidence" value="ECO:0007669"/>
    <property type="project" value="UniProtKB-UniRule"/>
</dbReference>
<dbReference type="InterPro" id="IPR058925">
    <property type="entry name" value="zf-C2H2_AcuF"/>
</dbReference>
<dbReference type="GO" id="GO:0005634">
    <property type="term" value="C:nucleus"/>
    <property type="evidence" value="ECO:0007669"/>
    <property type="project" value="UniProtKB-SubCell"/>
</dbReference>
<name>A0A2T2N8V1_CORCC</name>
<dbReference type="STRING" id="1448308.A0A2T2N8V1"/>
<dbReference type="PANTHER" id="PTHR35391">
    <property type="entry name" value="C2H2-TYPE DOMAIN-CONTAINING PROTEIN-RELATED"/>
    <property type="match status" value="1"/>
</dbReference>
<gene>
    <name evidence="7" type="ORF">BS50DRAFT_533540</name>
</gene>
<dbReference type="CDD" id="cd00086">
    <property type="entry name" value="homeodomain"/>
    <property type="match status" value="1"/>
</dbReference>
<dbReference type="InterPro" id="IPR013083">
    <property type="entry name" value="Znf_RING/FYVE/PHD"/>
</dbReference>
<evidence type="ECO:0000256" key="3">
    <source>
        <dbReference type="ARBA" id="ARBA00023242"/>
    </source>
</evidence>
<dbReference type="PANTHER" id="PTHR35391:SF7">
    <property type="entry name" value="C2H2-TYPE DOMAIN-CONTAINING PROTEIN"/>
    <property type="match status" value="1"/>
</dbReference>
<sequence length="897" mass="101527">MAPEGPLSVENRNENIKRWQLSACYGDDTTVSASVISAIYDGLMISFKTVLAEARHERPEPQYLLSLEQCIAALFFWGQDFSVLQGELDTRLQYSHRLRETVLTVLVSLADLLVLGLIRIVPTPEKREALMSASKIVSITENAKLLLDDPIEPPAYGEEDLKRLCMALVNMIESLKSLNPSLEVIAEDEDGEEAKAWVYLESREAHEYFVELISLRFPSASQQLAQTLGRSNWARYDHIKRLREGMLEEPKAVVQADKPHSEFHDSGVGTSIQAQSELFSIKSKAHSEYAVTVVSRRAKASHKRIPPLPEVARLGEPFECEVCRKTVQIKRTKDWKKHVFEDICAYTCIYIECSMSGVLFRNREAMTNHLVSHHNLAEDLTSRPCPLCLEDVAGGRDALVIHFARHMEEIALGVLPHDIESDAESTYSEQEAEPPPDTSLQESDMENCGKMSTLIKGFQEKPESATVKCVCGYTDDVQGTVLCKKCGTLQHITCYYASAYQFLDIHECNDCGSLPNVENQLQSQESRGIQASSKGKTKLNRKGSVDARDQVGQEFWQCTFCRKRVIPESWKKHEETHHKSQNRWVCMLSGPNITLSKGSNPRCAFCLVENPSKDHLCQDHRIKECSQRPASERTFLRPRHLLQHLVNFHRCTGAKMVLKQWKTKLLPVEEGRWTCGFCGEHISSWDHRETHIADHFKEGLTMNSWTESAIAQVPNSSGFMDLSYRSFSHPWYTTEQDPTIYRGIKFEPLCCSDLDLDLDSEYEPCIHGTLYGETCKDCNEDLKDIQEAKEAPNQSEKPSTASKMLTVGASHGETQKSSKRARQPKLPIAAIKEMQSWLDENMDNPYPSNETKRLLAQNCGITERQVTTWFTNARAGQLSPTGAIYNYTEEDEKEGEE</sequence>
<dbReference type="Gene3D" id="3.30.40.10">
    <property type="entry name" value="Zinc/RING finger domain, C3HC4 (zinc finger)"/>
    <property type="match status" value="1"/>
</dbReference>
<dbReference type="GO" id="GO:0006355">
    <property type="term" value="P:regulation of DNA-templated transcription"/>
    <property type="evidence" value="ECO:0007669"/>
    <property type="project" value="InterPro"/>
</dbReference>
<evidence type="ECO:0000313" key="8">
    <source>
        <dbReference type="Proteomes" id="UP000240883"/>
    </source>
</evidence>
<reference evidence="7 8" key="1">
    <citation type="journal article" date="2018" name="Front. Microbiol.">
        <title>Genome-Wide Analysis of Corynespora cassiicola Leaf Fall Disease Putative Effectors.</title>
        <authorList>
            <person name="Lopez D."/>
            <person name="Ribeiro S."/>
            <person name="Label P."/>
            <person name="Fumanal B."/>
            <person name="Venisse J.S."/>
            <person name="Kohler A."/>
            <person name="de Oliveira R.R."/>
            <person name="Labutti K."/>
            <person name="Lipzen A."/>
            <person name="Lail K."/>
            <person name="Bauer D."/>
            <person name="Ohm R.A."/>
            <person name="Barry K.W."/>
            <person name="Spatafora J."/>
            <person name="Grigoriev I.V."/>
            <person name="Martin F.M."/>
            <person name="Pujade-Renaud V."/>
        </authorList>
    </citation>
    <scope>NUCLEOTIDE SEQUENCE [LARGE SCALE GENOMIC DNA]</scope>
    <source>
        <strain evidence="7 8">Philippines</strain>
    </source>
</reference>
<proteinExistence type="predicted"/>
<evidence type="ECO:0000256" key="4">
    <source>
        <dbReference type="PROSITE-ProRule" id="PRU00108"/>
    </source>
</evidence>
<evidence type="ECO:0000256" key="1">
    <source>
        <dbReference type="ARBA" id="ARBA00023125"/>
    </source>
</evidence>
<evidence type="ECO:0000256" key="5">
    <source>
        <dbReference type="SAM" id="MobiDB-lite"/>
    </source>
</evidence>
<dbReference type="Pfam" id="PF26082">
    <property type="entry name" value="zf-C2H2_AcuF"/>
    <property type="match status" value="1"/>
</dbReference>
<dbReference type="SMART" id="SM00389">
    <property type="entry name" value="HOX"/>
    <property type="match status" value="1"/>
</dbReference>
<accession>A0A2T2N8V1</accession>
<feature type="domain" description="Homeobox" evidence="6">
    <location>
        <begin position="817"/>
        <end position="875"/>
    </location>
</feature>
<dbReference type="PROSITE" id="PS50071">
    <property type="entry name" value="HOMEOBOX_2"/>
    <property type="match status" value="1"/>
</dbReference>
<dbReference type="EMBL" id="KZ678143">
    <property type="protein sequence ID" value="PSN61666.1"/>
    <property type="molecule type" value="Genomic_DNA"/>
</dbReference>
<keyword evidence="8" id="KW-1185">Reference proteome</keyword>
<feature type="DNA-binding region" description="Homeobox" evidence="4">
    <location>
        <begin position="819"/>
        <end position="876"/>
    </location>
</feature>
<dbReference type="InterPro" id="IPR009057">
    <property type="entry name" value="Homeodomain-like_sf"/>
</dbReference>
<dbReference type="InterPro" id="IPR008422">
    <property type="entry name" value="KN_HD"/>
</dbReference>
<comment type="subcellular location">
    <subcellularLocation>
        <location evidence="4">Nucleus</location>
    </subcellularLocation>
</comment>
<dbReference type="InterPro" id="IPR001356">
    <property type="entry name" value="HD"/>
</dbReference>
<evidence type="ECO:0000313" key="7">
    <source>
        <dbReference type="EMBL" id="PSN61666.1"/>
    </source>
</evidence>
<dbReference type="AlphaFoldDB" id="A0A2T2N8V1"/>
<organism evidence="7 8">
    <name type="scientific">Corynespora cassiicola Philippines</name>
    <dbReference type="NCBI Taxonomy" id="1448308"/>
    <lineage>
        <taxon>Eukaryota</taxon>
        <taxon>Fungi</taxon>
        <taxon>Dikarya</taxon>
        <taxon>Ascomycota</taxon>
        <taxon>Pezizomycotina</taxon>
        <taxon>Dothideomycetes</taxon>
        <taxon>Pleosporomycetidae</taxon>
        <taxon>Pleosporales</taxon>
        <taxon>Corynesporascaceae</taxon>
        <taxon>Corynespora</taxon>
    </lineage>
</organism>
<dbReference type="SUPFAM" id="SSF46689">
    <property type="entry name" value="Homeodomain-like"/>
    <property type="match status" value="1"/>
</dbReference>
<keyword evidence="3 4" id="KW-0539">Nucleus</keyword>
<keyword evidence="1 4" id="KW-0238">DNA-binding</keyword>
<dbReference type="Gene3D" id="1.10.10.60">
    <property type="entry name" value="Homeodomain-like"/>
    <property type="match status" value="1"/>
</dbReference>
<dbReference type="SMART" id="SM00355">
    <property type="entry name" value="ZnF_C2H2"/>
    <property type="match status" value="4"/>
</dbReference>
<dbReference type="InterPro" id="IPR011011">
    <property type="entry name" value="Znf_FYVE_PHD"/>
</dbReference>
<dbReference type="SUPFAM" id="SSF57903">
    <property type="entry name" value="FYVE/PHD zinc finger"/>
    <property type="match status" value="1"/>
</dbReference>
<dbReference type="OrthoDB" id="20872at2759"/>
<feature type="compositionally biased region" description="Polar residues" evidence="5">
    <location>
        <begin position="522"/>
        <end position="534"/>
    </location>
</feature>
<feature type="region of interest" description="Disordered" evidence="5">
    <location>
        <begin position="522"/>
        <end position="544"/>
    </location>
</feature>
<feature type="region of interest" description="Disordered" evidence="5">
    <location>
        <begin position="423"/>
        <end position="444"/>
    </location>
</feature>
<dbReference type="Proteomes" id="UP000240883">
    <property type="component" value="Unassembled WGS sequence"/>
</dbReference>
<evidence type="ECO:0000256" key="2">
    <source>
        <dbReference type="ARBA" id="ARBA00023155"/>
    </source>
</evidence>